<comment type="caution">
    <text evidence="6">The sequence shown here is derived from an EMBL/GenBank/DDBJ whole genome shotgun (WGS) entry which is preliminary data.</text>
</comment>
<accession>A0AAD3H7V9</accession>
<feature type="transmembrane region" description="Helical" evidence="4">
    <location>
        <begin position="763"/>
        <end position="788"/>
    </location>
</feature>
<keyword evidence="4" id="KW-0812">Transmembrane</keyword>
<keyword evidence="2" id="KW-0597">Phosphoprotein</keyword>
<keyword evidence="1" id="KW-0596">Phosphopantetheine</keyword>
<dbReference type="Gene3D" id="3.40.50.12780">
    <property type="entry name" value="N-terminal domain of ligase-like"/>
    <property type="match status" value="1"/>
</dbReference>
<evidence type="ECO:0000256" key="3">
    <source>
        <dbReference type="SAM" id="MobiDB-lite"/>
    </source>
</evidence>
<dbReference type="InterPro" id="IPR042099">
    <property type="entry name" value="ANL_N_sf"/>
</dbReference>
<name>A0AAD3H7V9_9STRA</name>
<dbReference type="SUPFAM" id="SSF56801">
    <property type="entry name" value="Acetyl-CoA synthetase-like"/>
    <property type="match status" value="1"/>
</dbReference>
<dbReference type="InterPro" id="IPR036736">
    <property type="entry name" value="ACP-like_sf"/>
</dbReference>
<evidence type="ECO:0000256" key="1">
    <source>
        <dbReference type="ARBA" id="ARBA00022450"/>
    </source>
</evidence>
<evidence type="ECO:0000256" key="4">
    <source>
        <dbReference type="SAM" id="Phobius"/>
    </source>
</evidence>
<dbReference type="InterPro" id="IPR011004">
    <property type="entry name" value="Trimer_LpxA-like_sf"/>
</dbReference>
<evidence type="ECO:0000313" key="7">
    <source>
        <dbReference type="Proteomes" id="UP001054902"/>
    </source>
</evidence>
<feature type="region of interest" description="Disordered" evidence="3">
    <location>
        <begin position="600"/>
        <end position="622"/>
    </location>
</feature>
<dbReference type="Pfam" id="PF00501">
    <property type="entry name" value="AMP-binding"/>
    <property type="match status" value="1"/>
</dbReference>
<feature type="transmembrane region" description="Helical" evidence="4">
    <location>
        <begin position="711"/>
        <end position="738"/>
    </location>
</feature>
<sequence length="1446" mass="161815">MSFPKEHFLQLLQETVDRKGNSTFATWYDKHGKPELKYTFNELWNEAGYITHDLLANHHLSKGDRVILCYNFGLQFFAAFLACLRAGVVAVLIYPPLPSNMTKSLEKMNKVVDDSKPKLILIDGTINLLRINPLSKTRHLWPKDVTWKVHPKIPKNMKNSRTEMIDVNLKRTSNWDGASIVPEDIAFLQYTSGSTGDPKGVMVSFRALHANVKFIHNGIQNQMMKKGIMPYEIVGFSWLPQYHDMGLIQAVIAPFAGGWKCNMISPVSFIQNPLLWIDLMSKLRVNWTVAPNFAFRLAARKFLEAKKKKAEPIQNLNLQHLQSAQNAAEPIQTDTKDMFEQAFKEYGLNDDWFVTAYGLAESVVGVCHLCEYKVSTYTPNGSTPLIAVGHKNSFPKQQIIKIIDTKSFKEVQEKEVGELWLSGPSVASGYFGKPQLTQEVFHAKLNNNDERQYLRTGDLAFMEDGYLYICGRLKDIVIVNGVNYYPQDIEHAVENASPGVRPGCVAAFSSDDIGADGDLEIVFEVRKSHESSANEVATKVYDEVLKYIGIVPSKVVAIKERTICKTTSGKIQRKATRAAFHSGHFDIIYIHTGHTPLKKRMTTHTATSSSIESDSNSEEDNTDDFDRIIYSYFGPDLDFEQSWDDLGMSSMMSIQLCDAISDAFPVALPPDAFELYPSPADLKAFVNGTLGEPITVHLNEIPEIQSSKISWFWLGVLQLLGGFGLLLLFSFCVIPSFYIGKLLVQLGLIVEIPTSKSTFKIDWIWIPIIIPVWMFSFSLCVALIKWIFIGRYKEGIVQVQSIAYVQWWLVDRAVALWEAWIGKFFLDTPLLNAFYFVMGAKINMHTSVNSFIREFDLVTVEGFSSVSHPISCRKFGAWTDEGPSLRFRSVLIGNACEIKGMVSPGCSIGDGSYVDSLSVIPEGGQVPELSKVVGNPAFITGKACPYESKVNQSVFGFLKVMWLVFELYLFFSTILLGQYLWVPYLPQWRYSSLLLWFLLILWFAYASIGTSVLLKWILVGKRRPGKTRISSLSKEMCHWAADWHFVNAFELISITAYSGTIWNVILKLHGMDIDMATRLVAPLHLMPSKVDLVSIKESFVSNTIFDVEYNGCLNQVVIEKSSIGYGCRASTSIGNLQVTKVSIPPYSKIIDTIHGNDDRVTDFGTMPQKLWIGTKLAFLHIVVVLGGSFCSLIPSYELWILCWQSKSIWIAVPLLTISLIVHTISLALILSFLQLSALKTEKNSSETSYRLMHMSFLRVACVFKFFSVPVVALCGSSLYNGILNLLGVRFEGQAIVMDQALYEYKNVSVQDKTIVDSAHVSGHHAVFDRMTLGHSSLAGILHQGTYVSCGIISGPETDPWRTYIGGQAPEISEQPTTVKGSATIIGENSYSFDDEDKRLSNSSDIESPIIAEASDDAFEVNPISDDRTNTSGHDDCISYSSSDISC</sequence>
<dbReference type="Pfam" id="PF23024">
    <property type="entry name" value="AMP-dom_DIP2-like"/>
    <property type="match status" value="1"/>
</dbReference>
<gene>
    <name evidence="6" type="ORF">CTEN210_10358</name>
</gene>
<dbReference type="PANTHER" id="PTHR22754">
    <property type="entry name" value="DISCO-INTERACTING PROTEIN 2 DIP2 -RELATED"/>
    <property type="match status" value="1"/>
</dbReference>
<dbReference type="PROSITE" id="PS50075">
    <property type="entry name" value="CARRIER"/>
    <property type="match status" value="1"/>
</dbReference>
<dbReference type="Gene3D" id="3.30.300.30">
    <property type="match status" value="1"/>
</dbReference>
<feature type="domain" description="Carrier" evidence="5">
    <location>
        <begin position="612"/>
        <end position="690"/>
    </location>
</feature>
<dbReference type="InterPro" id="IPR045851">
    <property type="entry name" value="AMP-bd_C_sf"/>
</dbReference>
<dbReference type="Gene3D" id="1.10.1200.10">
    <property type="entry name" value="ACP-like"/>
    <property type="match status" value="1"/>
</dbReference>
<keyword evidence="7" id="KW-1185">Reference proteome</keyword>
<feature type="transmembrane region" description="Helical" evidence="4">
    <location>
        <begin position="960"/>
        <end position="981"/>
    </location>
</feature>
<dbReference type="InterPro" id="IPR025110">
    <property type="entry name" value="AMP-bd_C"/>
</dbReference>
<dbReference type="SUPFAM" id="SSF51161">
    <property type="entry name" value="Trimeric LpxA-like enzymes"/>
    <property type="match status" value="1"/>
</dbReference>
<dbReference type="SUPFAM" id="SSF47336">
    <property type="entry name" value="ACP-like"/>
    <property type="match status" value="1"/>
</dbReference>
<dbReference type="InterPro" id="IPR009081">
    <property type="entry name" value="PP-bd_ACP"/>
</dbReference>
<dbReference type="PROSITE" id="PS00012">
    <property type="entry name" value="PHOSPHOPANTETHEINE"/>
    <property type="match status" value="1"/>
</dbReference>
<feature type="transmembrane region" description="Helical" evidence="4">
    <location>
        <begin position="1208"/>
        <end position="1235"/>
    </location>
</feature>
<keyword evidence="4" id="KW-0472">Membrane</keyword>
<protein>
    <recommendedName>
        <fullName evidence="5">Carrier domain-containing protein</fullName>
    </recommendedName>
</protein>
<evidence type="ECO:0000259" key="5">
    <source>
        <dbReference type="PROSITE" id="PS50075"/>
    </source>
</evidence>
<reference evidence="6 7" key="1">
    <citation type="journal article" date="2021" name="Sci. Rep.">
        <title>The genome of the diatom Chaetoceros tenuissimus carries an ancient integrated fragment of an extant virus.</title>
        <authorList>
            <person name="Hongo Y."/>
            <person name="Kimura K."/>
            <person name="Takaki Y."/>
            <person name="Yoshida Y."/>
            <person name="Baba S."/>
            <person name="Kobayashi G."/>
            <person name="Nagasaki K."/>
            <person name="Hano T."/>
            <person name="Tomaru Y."/>
        </authorList>
    </citation>
    <scope>NUCLEOTIDE SEQUENCE [LARGE SCALE GENOMIC DNA]</scope>
    <source>
        <strain evidence="6 7">NIES-3715</strain>
    </source>
</reference>
<dbReference type="EMBL" id="BLLK01000047">
    <property type="protein sequence ID" value="GFH53882.1"/>
    <property type="molecule type" value="Genomic_DNA"/>
</dbReference>
<dbReference type="Gene3D" id="2.160.10.10">
    <property type="entry name" value="Hexapeptide repeat proteins"/>
    <property type="match status" value="1"/>
</dbReference>
<feature type="compositionally biased region" description="Low complexity" evidence="3">
    <location>
        <begin position="1437"/>
        <end position="1446"/>
    </location>
</feature>
<dbReference type="InterPro" id="IPR006162">
    <property type="entry name" value="Ppantetheine_attach_site"/>
</dbReference>
<feature type="transmembrane region" description="Helical" evidence="4">
    <location>
        <begin position="1176"/>
        <end position="1196"/>
    </location>
</feature>
<feature type="transmembrane region" description="Helical" evidence="4">
    <location>
        <begin position="993"/>
        <end position="1018"/>
    </location>
</feature>
<evidence type="ECO:0000256" key="2">
    <source>
        <dbReference type="ARBA" id="ARBA00022553"/>
    </source>
</evidence>
<feature type="transmembrane region" description="Helical" evidence="4">
    <location>
        <begin position="1256"/>
        <end position="1279"/>
    </location>
</feature>
<organism evidence="6 7">
    <name type="scientific">Chaetoceros tenuissimus</name>
    <dbReference type="NCBI Taxonomy" id="426638"/>
    <lineage>
        <taxon>Eukaryota</taxon>
        <taxon>Sar</taxon>
        <taxon>Stramenopiles</taxon>
        <taxon>Ochrophyta</taxon>
        <taxon>Bacillariophyta</taxon>
        <taxon>Coscinodiscophyceae</taxon>
        <taxon>Chaetocerotophycidae</taxon>
        <taxon>Chaetocerotales</taxon>
        <taxon>Chaetocerotaceae</taxon>
        <taxon>Chaetoceros</taxon>
    </lineage>
</organism>
<proteinExistence type="predicted"/>
<dbReference type="Proteomes" id="UP001054902">
    <property type="component" value="Unassembled WGS sequence"/>
</dbReference>
<feature type="transmembrane region" description="Helical" evidence="4">
    <location>
        <begin position="72"/>
        <end position="94"/>
    </location>
</feature>
<dbReference type="InterPro" id="IPR000873">
    <property type="entry name" value="AMP-dep_synth/lig_dom"/>
</dbReference>
<dbReference type="PROSITE" id="PS00455">
    <property type="entry name" value="AMP_BINDING"/>
    <property type="match status" value="1"/>
</dbReference>
<evidence type="ECO:0000313" key="6">
    <source>
        <dbReference type="EMBL" id="GFH53882.1"/>
    </source>
</evidence>
<dbReference type="PANTHER" id="PTHR22754:SF32">
    <property type="entry name" value="DISCO-INTERACTING PROTEIN 2"/>
    <property type="match status" value="1"/>
</dbReference>
<feature type="region of interest" description="Disordered" evidence="3">
    <location>
        <begin position="1411"/>
        <end position="1446"/>
    </location>
</feature>
<dbReference type="InterPro" id="IPR020845">
    <property type="entry name" value="AMP-binding_CS"/>
</dbReference>
<dbReference type="Pfam" id="PF00550">
    <property type="entry name" value="PP-binding"/>
    <property type="match status" value="1"/>
</dbReference>
<keyword evidence="4" id="KW-1133">Transmembrane helix</keyword>
<feature type="compositionally biased region" description="Basic and acidic residues" evidence="3">
    <location>
        <begin position="1424"/>
        <end position="1436"/>
    </location>
</feature>